<dbReference type="PANTHER" id="PTHR28055:SF1">
    <property type="entry name" value="ALTERED INHERITANCE OF MITOCHONDRIA PROTEIN 41, MITOCHONDRIAL"/>
    <property type="match status" value="1"/>
</dbReference>
<keyword evidence="1" id="KW-0496">Mitochondrion</keyword>
<dbReference type="SUPFAM" id="SSF89095">
    <property type="entry name" value="GatB/YqeY motif"/>
    <property type="match status" value="1"/>
</dbReference>
<dbReference type="InterPro" id="IPR042184">
    <property type="entry name" value="YqeY/Aim41_N"/>
</dbReference>
<dbReference type="Gene3D" id="1.10.10.410">
    <property type="match status" value="1"/>
</dbReference>
<dbReference type="PANTHER" id="PTHR28055">
    <property type="entry name" value="ALTERED INHERITANCE OF MITOCHONDRIA PROTEIN 41, MITOCHONDRIAL"/>
    <property type="match status" value="1"/>
</dbReference>
<evidence type="ECO:0000256" key="1">
    <source>
        <dbReference type="RuleBase" id="RU365099"/>
    </source>
</evidence>
<dbReference type="Proteomes" id="UP001337655">
    <property type="component" value="Unassembled WGS sequence"/>
</dbReference>
<dbReference type="Pfam" id="PF09424">
    <property type="entry name" value="YqeY"/>
    <property type="match status" value="1"/>
</dbReference>
<dbReference type="InterPro" id="IPR023168">
    <property type="entry name" value="GatB_Yqey_C_2"/>
</dbReference>
<evidence type="ECO:0000313" key="3">
    <source>
        <dbReference type="Proteomes" id="UP001337655"/>
    </source>
</evidence>
<comment type="caution">
    <text evidence="2">The sequence shown here is derived from an EMBL/GenBank/DDBJ whole genome shotgun (WGS) entry which is preliminary data.</text>
</comment>
<dbReference type="EMBL" id="JAVRRT010000012">
    <property type="protein sequence ID" value="KAK5167181.1"/>
    <property type="molecule type" value="Genomic_DNA"/>
</dbReference>
<proteinExistence type="inferred from homology"/>
<dbReference type="GO" id="GO:0016884">
    <property type="term" value="F:carbon-nitrogen ligase activity, with glutamine as amido-N-donor"/>
    <property type="evidence" value="ECO:0007669"/>
    <property type="project" value="UniProtKB-UniRule"/>
</dbReference>
<evidence type="ECO:0000313" key="2">
    <source>
        <dbReference type="EMBL" id="KAK5167181.1"/>
    </source>
</evidence>
<comment type="similarity">
    <text evidence="1">Belongs to the AIM41 family.</text>
</comment>
<comment type="subcellular location">
    <subcellularLocation>
        <location evidence="1">Mitochondrion</location>
    </subcellularLocation>
</comment>
<dbReference type="InterPro" id="IPR003789">
    <property type="entry name" value="Asn/Gln_tRNA_amidoTrase-B-like"/>
</dbReference>
<dbReference type="InterPro" id="IPR019004">
    <property type="entry name" value="YqeY/Aim41"/>
</dbReference>
<keyword evidence="3" id="KW-1185">Reference proteome</keyword>
<accession>A0AAV9P460</accession>
<protein>
    <recommendedName>
        <fullName evidence="1">Altered inheritance of mitochondria protein 41</fullName>
    </recommendedName>
</protein>
<dbReference type="AlphaFoldDB" id="A0AAV9P460"/>
<organism evidence="2 3">
    <name type="scientific">Saxophila tyrrhenica</name>
    <dbReference type="NCBI Taxonomy" id="1690608"/>
    <lineage>
        <taxon>Eukaryota</taxon>
        <taxon>Fungi</taxon>
        <taxon>Dikarya</taxon>
        <taxon>Ascomycota</taxon>
        <taxon>Pezizomycotina</taxon>
        <taxon>Dothideomycetes</taxon>
        <taxon>Dothideomycetidae</taxon>
        <taxon>Mycosphaerellales</taxon>
        <taxon>Extremaceae</taxon>
        <taxon>Saxophila</taxon>
    </lineage>
</organism>
<sequence length="196" mass="21323">MNPIRSLRLLPRSSGPIKNNWTCSQCRHYATPPPTTLPAPPLLLKIRKDLKNAMKDKDTNRLNVLRGLLADVTASAKTNRPIKTDMELLSILRKRAASAKQASNEFKAAGREDLVEREDGQAKVLEEYAGDVETMSEDDIRDAVSKTVAEVKAQAGGKANMGDVLKKLLGAGGELEGKPVERAEVARIVKEALATP</sequence>
<reference evidence="2 3" key="1">
    <citation type="submission" date="2023-08" db="EMBL/GenBank/DDBJ databases">
        <title>Black Yeasts Isolated from many extreme environments.</title>
        <authorList>
            <person name="Coleine C."/>
            <person name="Stajich J.E."/>
            <person name="Selbmann L."/>
        </authorList>
    </citation>
    <scope>NUCLEOTIDE SEQUENCE [LARGE SCALE GENOMIC DNA]</scope>
    <source>
        <strain evidence="2 3">CCFEE 5935</strain>
    </source>
</reference>
<dbReference type="Gene3D" id="1.10.1510.10">
    <property type="entry name" value="Uncharacterised protein YqeY/AIM41 PF09424, N-terminal domain"/>
    <property type="match status" value="1"/>
</dbReference>
<name>A0AAV9P460_9PEZI</name>
<gene>
    <name evidence="1" type="primary">AIM41</name>
    <name evidence="2" type="ORF">LTR77_007911</name>
</gene>
<dbReference type="GO" id="GO:0005739">
    <property type="term" value="C:mitochondrion"/>
    <property type="evidence" value="ECO:0007669"/>
    <property type="project" value="UniProtKB-SubCell"/>
</dbReference>